<sequence>MADKYLLDKSTKEKFIASKLYPDLNESEKNIMRTVLENQGNEVKMLMESTVAGDIAKFTPILVPVIRRALPSLIGTEIAGVQALKTPTAYLYAMVPHYVGDGNNSVSPTKNAIVLKLKTESGNKNDFNYTGTPIEVSFKTATTVKGKIVYSEKQAGTDDVVNVLLRLESNSTGSVAIGDEIDKAATFATKKATIEAVYTNEALWLKVLKNYTGPYATAAGEKLGKDMKEMGISVQRVLAEAKTRKVKGTYTIEMLQDLKAQHGINAEKELADILSAEVALEIDRTIIEKANEVATVCTDFDVNSADGRWFIEKARGLSMRISNEAREIGRQTRKGGGNKLIVSPKVATILDEIGSFVLSPAGSKIDAINSGIKPNVGKFDNRYDVIVDNFAEFDYCTVAYKGASNFDAGIFFAPYNITLQQNLTDPVSGQPAMILNNRYDVVATPLHPEAFIRTFAVNLNNYIIS</sequence>
<organism evidence="4 5">
    <name type="scientific">Campylobacter phage PC5</name>
    <dbReference type="NCBI Taxonomy" id="1541690"/>
    <lineage>
        <taxon>Viruses</taxon>
        <taxon>Duplodnaviria</taxon>
        <taxon>Heunggongvirae</taxon>
        <taxon>Uroviricota</taxon>
        <taxon>Caudoviricetes</taxon>
        <taxon>Connertonviridae</taxon>
        <taxon>Fletchervirus</taxon>
        <taxon>Fletchervirus PC5</taxon>
    </lineage>
</organism>
<dbReference type="InterPro" id="IPR010762">
    <property type="entry name" value="Gp23/Gp24_T4-like"/>
</dbReference>
<dbReference type="Proteomes" id="UP000221511">
    <property type="component" value="Segment"/>
</dbReference>
<evidence type="ECO:0000313" key="5">
    <source>
        <dbReference type="Proteomes" id="UP000221511"/>
    </source>
</evidence>
<gene>
    <name evidence="4" type="ORF">PC5_00121</name>
</gene>
<accession>A0A1B0XVY5</accession>
<evidence type="ECO:0000256" key="2">
    <source>
        <dbReference type="ARBA" id="ARBA00022561"/>
    </source>
</evidence>
<keyword evidence="2" id="KW-0167">Capsid protein</keyword>
<dbReference type="EMBL" id="KX229736">
    <property type="protein sequence ID" value="ANH51240.1"/>
    <property type="molecule type" value="Genomic_DNA"/>
</dbReference>
<dbReference type="Pfam" id="PF07068">
    <property type="entry name" value="Gp23"/>
    <property type="match status" value="1"/>
</dbReference>
<name>A0A1B0XVY5_9CAUD</name>
<protein>
    <submittedName>
        <fullName evidence="4">Major capsid protein</fullName>
    </submittedName>
</protein>
<comment type="subcellular location">
    <subcellularLocation>
        <location evidence="1">Virion</location>
    </subcellularLocation>
</comment>
<proteinExistence type="predicted"/>
<keyword evidence="5" id="KW-1185">Reference proteome</keyword>
<evidence type="ECO:0000256" key="1">
    <source>
        <dbReference type="ARBA" id="ARBA00004328"/>
    </source>
</evidence>
<evidence type="ECO:0000313" key="4">
    <source>
        <dbReference type="EMBL" id="ANH51240.1"/>
    </source>
</evidence>
<evidence type="ECO:0000256" key="3">
    <source>
        <dbReference type="ARBA" id="ARBA00022844"/>
    </source>
</evidence>
<keyword evidence="3" id="KW-0946">Virion</keyword>
<reference evidence="4 5" key="1">
    <citation type="submission" date="2016-05" db="EMBL/GenBank/DDBJ databases">
        <title>Campylobacter bacteriophages isolated in Slovenia.</title>
        <authorList>
            <person name="Janez N."/>
            <person name="Peterka M."/>
            <person name="Accetto T."/>
        </authorList>
    </citation>
    <scope>NUCLEOTIDE SEQUENCE [LARGE SCALE GENOMIC DNA]</scope>
</reference>
<dbReference type="GO" id="GO:0019028">
    <property type="term" value="C:viral capsid"/>
    <property type="evidence" value="ECO:0007669"/>
    <property type="project" value="UniProtKB-KW"/>
</dbReference>